<reference evidence="1" key="2">
    <citation type="submission" date="2023-06" db="EMBL/GenBank/DDBJ databases">
        <authorList>
            <person name="Ma L."/>
            <person name="Liu K.-W."/>
            <person name="Li Z."/>
            <person name="Hsiao Y.-Y."/>
            <person name="Qi Y."/>
            <person name="Fu T."/>
            <person name="Tang G."/>
            <person name="Zhang D."/>
            <person name="Sun W.-H."/>
            <person name="Liu D.-K."/>
            <person name="Li Y."/>
            <person name="Chen G.-Z."/>
            <person name="Liu X.-D."/>
            <person name="Liao X.-Y."/>
            <person name="Jiang Y.-T."/>
            <person name="Yu X."/>
            <person name="Hao Y."/>
            <person name="Huang J."/>
            <person name="Zhao X.-W."/>
            <person name="Ke S."/>
            <person name="Chen Y.-Y."/>
            <person name="Wu W.-L."/>
            <person name="Hsu J.-L."/>
            <person name="Lin Y.-F."/>
            <person name="Huang M.-D."/>
            <person name="Li C.-Y."/>
            <person name="Huang L."/>
            <person name="Wang Z.-W."/>
            <person name="Zhao X."/>
            <person name="Zhong W.-Y."/>
            <person name="Peng D.-H."/>
            <person name="Ahmad S."/>
            <person name="Lan S."/>
            <person name="Zhang J.-S."/>
            <person name="Tsai W.-C."/>
            <person name="Van De Peer Y."/>
            <person name="Liu Z.-J."/>
        </authorList>
    </citation>
    <scope>NUCLEOTIDE SEQUENCE</scope>
    <source>
        <strain evidence="1">SCP</strain>
        <tissue evidence="1">Leaves</tissue>
    </source>
</reference>
<comment type="caution">
    <text evidence="1">The sequence shown here is derived from an EMBL/GenBank/DDBJ whole genome shotgun (WGS) entry which is preliminary data.</text>
</comment>
<protein>
    <submittedName>
        <fullName evidence="1">Uncharacterized protein</fullName>
    </submittedName>
</protein>
<dbReference type="Proteomes" id="UP001179952">
    <property type="component" value="Unassembled WGS sequence"/>
</dbReference>
<proteinExistence type="predicted"/>
<sequence length="74" mass="8270">MVHDCYSRSDTTTTRGRAVCGRELRNMGQRGGMRALVQSEVLEWSEQALQRCDYNGGCGRLLQEQSLPIHNGSV</sequence>
<dbReference type="AlphaFoldDB" id="A0AAV9AJ62"/>
<reference evidence="1" key="1">
    <citation type="journal article" date="2023" name="Nat. Commun.">
        <title>Diploid and tetraploid genomes of Acorus and the evolution of monocots.</title>
        <authorList>
            <person name="Ma L."/>
            <person name="Liu K.W."/>
            <person name="Li Z."/>
            <person name="Hsiao Y.Y."/>
            <person name="Qi Y."/>
            <person name="Fu T."/>
            <person name="Tang G.D."/>
            <person name="Zhang D."/>
            <person name="Sun W.H."/>
            <person name="Liu D.K."/>
            <person name="Li Y."/>
            <person name="Chen G.Z."/>
            <person name="Liu X.D."/>
            <person name="Liao X.Y."/>
            <person name="Jiang Y.T."/>
            <person name="Yu X."/>
            <person name="Hao Y."/>
            <person name="Huang J."/>
            <person name="Zhao X.W."/>
            <person name="Ke S."/>
            <person name="Chen Y.Y."/>
            <person name="Wu W.L."/>
            <person name="Hsu J.L."/>
            <person name="Lin Y.F."/>
            <person name="Huang M.D."/>
            <person name="Li C.Y."/>
            <person name="Huang L."/>
            <person name="Wang Z.W."/>
            <person name="Zhao X."/>
            <person name="Zhong W.Y."/>
            <person name="Peng D.H."/>
            <person name="Ahmad S."/>
            <person name="Lan S."/>
            <person name="Zhang J.S."/>
            <person name="Tsai W.C."/>
            <person name="Van de Peer Y."/>
            <person name="Liu Z.J."/>
        </authorList>
    </citation>
    <scope>NUCLEOTIDE SEQUENCE</scope>
    <source>
        <strain evidence="1">SCP</strain>
    </source>
</reference>
<evidence type="ECO:0000313" key="1">
    <source>
        <dbReference type="EMBL" id="KAK1264388.1"/>
    </source>
</evidence>
<gene>
    <name evidence="1" type="ORF">QJS04_geneDACA022930</name>
</gene>
<keyword evidence="2" id="KW-1185">Reference proteome</keyword>
<accession>A0AAV9AJ62</accession>
<organism evidence="1 2">
    <name type="scientific">Acorus gramineus</name>
    <name type="common">Dwarf sweet flag</name>
    <dbReference type="NCBI Taxonomy" id="55184"/>
    <lineage>
        <taxon>Eukaryota</taxon>
        <taxon>Viridiplantae</taxon>
        <taxon>Streptophyta</taxon>
        <taxon>Embryophyta</taxon>
        <taxon>Tracheophyta</taxon>
        <taxon>Spermatophyta</taxon>
        <taxon>Magnoliopsida</taxon>
        <taxon>Liliopsida</taxon>
        <taxon>Acoraceae</taxon>
        <taxon>Acorus</taxon>
    </lineage>
</organism>
<evidence type="ECO:0000313" key="2">
    <source>
        <dbReference type="Proteomes" id="UP001179952"/>
    </source>
</evidence>
<name>A0AAV9AJ62_ACOGR</name>
<dbReference type="EMBL" id="JAUJYN010000008">
    <property type="protein sequence ID" value="KAK1264388.1"/>
    <property type="molecule type" value="Genomic_DNA"/>
</dbReference>